<comment type="caution">
    <text evidence="14">The sequence shown here is derived from an EMBL/GenBank/DDBJ whole genome shotgun (WGS) entry which is preliminary data.</text>
</comment>
<dbReference type="Gene3D" id="3.30.1360.200">
    <property type="match status" value="1"/>
</dbReference>
<evidence type="ECO:0000256" key="10">
    <source>
        <dbReference type="SAM" id="MobiDB-lite"/>
    </source>
</evidence>
<evidence type="ECO:0000256" key="9">
    <source>
        <dbReference type="HAMAP-Rule" id="MF_01463"/>
    </source>
</evidence>
<reference evidence="14 15" key="1">
    <citation type="submission" date="2019-03" db="EMBL/GenBank/DDBJ databases">
        <title>Genomic Encyclopedia of Archaeal and Bacterial Type Strains, Phase II (KMG-II): from individual species to whole genera.</title>
        <authorList>
            <person name="Goeker M."/>
        </authorList>
    </citation>
    <scope>NUCLEOTIDE SEQUENCE [LARGE SCALE GENOMIC DNA]</scope>
    <source>
        <strain evidence="14 15">DSM 45499</strain>
    </source>
</reference>
<dbReference type="GO" id="GO:0005886">
    <property type="term" value="C:plasma membrane"/>
    <property type="evidence" value="ECO:0007669"/>
    <property type="project" value="UniProtKB-SubCell"/>
</dbReference>
<comment type="subcellular location">
    <subcellularLocation>
        <location evidence="1 9">Cell membrane</location>
        <topology evidence="1 9">Multi-pass membrane protein</topology>
    </subcellularLocation>
</comment>
<dbReference type="GO" id="GO:0015450">
    <property type="term" value="F:protein-transporting ATPase activity"/>
    <property type="evidence" value="ECO:0007669"/>
    <property type="project" value="InterPro"/>
</dbReference>
<feature type="compositionally biased region" description="Low complexity" evidence="10">
    <location>
        <begin position="137"/>
        <end position="168"/>
    </location>
</feature>
<comment type="function">
    <text evidence="9">Part of the Sec protein translocase complex. Interacts with the SecYEG preprotein conducting channel. SecDF uses the proton motive force (PMF) to complete protein translocation after the ATP-dependent function of SecA.</text>
</comment>
<dbReference type="InterPro" id="IPR048634">
    <property type="entry name" value="SecD_SecF_C"/>
</dbReference>
<keyword evidence="4 9" id="KW-0812">Transmembrane</keyword>
<dbReference type="Pfam" id="PF21760">
    <property type="entry name" value="SecD_1st"/>
    <property type="match status" value="1"/>
</dbReference>
<dbReference type="PANTHER" id="PTHR30081:SF1">
    <property type="entry name" value="PROTEIN TRANSLOCASE SUBUNIT SECD"/>
    <property type="match status" value="1"/>
</dbReference>
<keyword evidence="3 9" id="KW-1003">Cell membrane</keyword>
<dbReference type="AlphaFoldDB" id="A0A4R7VHT3"/>
<dbReference type="Gene3D" id="1.20.1640.10">
    <property type="entry name" value="Multidrug efflux transporter AcrB transmembrane domain"/>
    <property type="match status" value="1"/>
</dbReference>
<evidence type="ECO:0000259" key="11">
    <source>
        <dbReference type="Pfam" id="PF02355"/>
    </source>
</evidence>
<evidence type="ECO:0000259" key="13">
    <source>
        <dbReference type="Pfam" id="PF22599"/>
    </source>
</evidence>
<keyword evidence="5 9" id="KW-0653">Protein transport</keyword>
<dbReference type="Proteomes" id="UP000294927">
    <property type="component" value="Unassembled WGS sequence"/>
</dbReference>
<dbReference type="NCBIfam" id="TIGR00916">
    <property type="entry name" value="2A0604s01"/>
    <property type="match status" value="1"/>
</dbReference>
<feature type="compositionally biased region" description="Pro residues" evidence="10">
    <location>
        <begin position="192"/>
        <end position="202"/>
    </location>
</feature>
<dbReference type="PANTHER" id="PTHR30081">
    <property type="entry name" value="PROTEIN-EXPORT MEMBRANE PROTEIN SEC"/>
    <property type="match status" value="1"/>
</dbReference>
<evidence type="ECO:0000256" key="2">
    <source>
        <dbReference type="ARBA" id="ARBA00022448"/>
    </source>
</evidence>
<keyword evidence="7 9" id="KW-0811">Translocation</keyword>
<evidence type="ECO:0000313" key="15">
    <source>
        <dbReference type="Proteomes" id="UP000294927"/>
    </source>
</evidence>
<dbReference type="Pfam" id="PF07549">
    <property type="entry name" value="Sec_GG"/>
    <property type="match status" value="1"/>
</dbReference>
<feature type="transmembrane region" description="Helical" evidence="9">
    <location>
        <begin position="12"/>
        <end position="30"/>
    </location>
</feature>
<evidence type="ECO:0000313" key="14">
    <source>
        <dbReference type="EMBL" id="TDV48916.1"/>
    </source>
</evidence>
<feature type="transmembrane region" description="Helical" evidence="9">
    <location>
        <begin position="449"/>
        <end position="467"/>
    </location>
</feature>
<gene>
    <name evidence="9" type="primary">secD</name>
    <name evidence="14" type="ORF">CLV71_108277</name>
</gene>
<name>A0A4R7VHT3_9PSEU</name>
<dbReference type="NCBIfam" id="TIGR01129">
    <property type="entry name" value="secD"/>
    <property type="match status" value="1"/>
</dbReference>
<comment type="similarity">
    <text evidence="9">Belongs to the SecD/SecF family. SecD subfamily.</text>
</comment>
<protein>
    <recommendedName>
        <fullName evidence="9">Protein translocase subunit SecD</fullName>
    </recommendedName>
</protein>
<comment type="subunit">
    <text evidence="9">Forms a complex with SecF. Part of the essential Sec protein translocation apparatus which comprises SecA, SecYEG and auxiliary proteins SecDF. Other proteins may also be involved.</text>
</comment>
<dbReference type="InterPro" id="IPR022646">
    <property type="entry name" value="SecD/SecF_CS"/>
</dbReference>
<dbReference type="GO" id="GO:0065002">
    <property type="term" value="P:intracellular protein transmembrane transport"/>
    <property type="evidence" value="ECO:0007669"/>
    <property type="project" value="UniProtKB-UniRule"/>
</dbReference>
<evidence type="ECO:0000256" key="7">
    <source>
        <dbReference type="ARBA" id="ARBA00023010"/>
    </source>
</evidence>
<evidence type="ECO:0000256" key="4">
    <source>
        <dbReference type="ARBA" id="ARBA00022692"/>
    </source>
</evidence>
<organism evidence="14 15">
    <name type="scientific">Actinophytocola oryzae</name>
    <dbReference type="NCBI Taxonomy" id="502181"/>
    <lineage>
        <taxon>Bacteria</taxon>
        <taxon>Bacillati</taxon>
        <taxon>Actinomycetota</taxon>
        <taxon>Actinomycetes</taxon>
        <taxon>Pseudonocardiales</taxon>
        <taxon>Pseudonocardiaceae</taxon>
    </lineage>
</organism>
<feature type="transmembrane region" description="Helical" evidence="9">
    <location>
        <begin position="553"/>
        <end position="572"/>
    </location>
</feature>
<feature type="compositionally biased region" description="Low complexity" evidence="10">
    <location>
        <begin position="203"/>
        <end position="218"/>
    </location>
</feature>
<feature type="transmembrane region" description="Helical" evidence="9">
    <location>
        <begin position="578"/>
        <end position="604"/>
    </location>
</feature>
<evidence type="ECO:0000256" key="5">
    <source>
        <dbReference type="ARBA" id="ARBA00022927"/>
    </source>
</evidence>
<proteinExistence type="inferred from homology"/>
<keyword evidence="6 9" id="KW-1133">Transmembrane helix</keyword>
<dbReference type="InterPro" id="IPR054384">
    <property type="entry name" value="SecDF_P1_head"/>
</dbReference>
<dbReference type="InterPro" id="IPR055344">
    <property type="entry name" value="SecD_SecF_C_bact"/>
</dbReference>
<dbReference type="GO" id="GO:0006605">
    <property type="term" value="P:protein targeting"/>
    <property type="evidence" value="ECO:0007669"/>
    <property type="project" value="UniProtKB-UniRule"/>
</dbReference>
<dbReference type="InterPro" id="IPR048631">
    <property type="entry name" value="SecD_1st"/>
</dbReference>
<feature type="transmembrane region" description="Helical" evidence="9">
    <location>
        <begin position="474"/>
        <end position="498"/>
    </location>
</feature>
<dbReference type="Gene3D" id="3.30.70.3220">
    <property type="match status" value="1"/>
</dbReference>
<keyword evidence="8 9" id="KW-0472">Membrane</keyword>
<feature type="domain" description="SecDF P1 head subdomain" evidence="13">
    <location>
        <begin position="322"/>
        <end position="427"/>
    </location>
</feature>
<dbReference type="RefSeq" id="WP_133904941.1">
    <property type="nucleotide sequence ID" value="NZ_SOCP01000008.1"/>
</dbReference>
<keyword evidence="2 9" id="KW-0813">Transport</keyword>
<evidence type="ECO:0000256" key="8">
    <source>
        <dbReference type="ARBA" id="ARBA00023136"/>
    </source>
</evidence>
<sequence>MASSAGQIRPGRYLAFFLFIVVLLYGLMFGTGDHKPTPKLGIDLQGGTRVTLTARTLNGDAPSKEALDQARQIIENRVNGIGVTGTEVVLDGSNIIITVPGEEGDQAKNLGQTAQLRFRAVVGQPEAAQQPPPTDQSTEPSTPPSDGSTPPSDGSTPSTDPSAPPSAGENTGTNPQGRPAPAVAGQPGTTDPAPPSTDPSAPPASDSAAPPSEGADPSQETLDNPLAACAQYQTDVEVHSGDVKAGRESKITTSNLIKLGRACRQNQYLVPSAEAATDQNAQQAAQQSQQAAMAALDCSQPDPLVGNDDRNKPLVACDQTGTAKYVLGPTFLDGTDISDAGSAPDPQGVGYVVTLDFNSDGGKIWADYTAAHIQESAAFVLDTQVVSAPQIQGAITGQTQITGGSQGGFSSQEAKDLSDVLKYGSLPLSFDSSEAETVSATLGLASLKAGLIAGALGLLLVFVYCLVYYRMLGFLTMLSLALSAVIVFAVLVLLGRWIGFSLDLAGVAGFIVAIGITADSFVIFFERLKDEIREGRTFRSAVPRAWVRARRTILSADAVMFLAAGVLYVLAVGTVRGFAFTLGMSTVLDLIVVFFVTHPLVVLASRSKFLSRPSMSGLGAVQRQATERRATTRTVAKEV</sequence>
<dbReference type="Pfam" id="PF02355">
    <property type="entry name" value="SecD_SecF_C"/>
    <property type="match status" value="1"/>
</dbReference>
<dbReference type="SUPFAM" id="SSF82866">
    <property type="entry name" value="Multidrug efflux transporter AcrB transmembrane domain"/>
    <property type="match status" value="1"/>
</dbReference>
<feature type="domain" description="Protein export membrane protein SecD/SecF C-terminal" evidence="11">
    <location>
        <begin position="431"/>
        <end position="604"/>
    </location>
</feature>
<evidence type="ECO:0000256" key="6">
    <source>
        <dbReference type="ARBA" id="ARBA00022989"/>
    </source>
</evidence>
<feature type="domain" description="Protein translocase subunit SecDF P1" evidence="12">
    <location>
        <begin position="67"/>
        <end position="121"/>
    </location>
</feature>
<feature type="region of interest" description="Disordered" evidence="10">
    <location>
        <begin position="123"/>
        <end position="221"/>
    </location>
</feature>
<dbReference type="Pfam" id="PF22599">
    <property type="entry name" value="SecDF_P1_head"/>
    <property type="match status" value="1"/>
</dbReference>
<dbReference type="HAMAP" id="MF_01463_B">
    <property type="entry name" value="SecD_B"/>
    <property type="match status" value="1"/>
</dbReference>
<feature type="transmembrane region" description="Helical" evidence="9">
    <location>
        <begin position="504"/>
        <end position="525"/>
    </location>
</feature>
<dbReference type="InterPro" id="IPR005791">
    <property type="entry name" value="SecD"/>
</dbReference>
<keyword evidence="15" id="KW-1185">Reference proteome</keyword>
<dbReference type="OrthoDB" id="5240379at2"/>
<evidence type="ECO:0000256" key="3">
    <source>
        <dbReference type="ARBA" id="ARBA00022475"/>
    </source>
</evidence>
<accession>A0A4R7VHT3</accession>
<evidence type="ECO:0000256" key="1">
    <source>
        <dbReference type="ARBA" id="ARBA00004651"/>
    </source>
</evidence>
<dbReference type="InterPro" id="IPR022813">
    <property type="entry name" value="SecD/SecF_arch_bac"/>
</dbReference>
<evidence type="ECO:0000259" key="12">
    <source>
        <dbReference type="Pfam" id="PF21760"/>
    </source>
</evidence>
<dbReference type="GO" id="GO:0043952">
    <property type="term" value="P:protein transport by the Sec complex"/>
    <property type="evidence" value="ECO:0007669"/>
    <property type="project" value="UniProtKB-UniRule"/>
</dbReference>
<dbReference type="EMBL" id="SOCP01000008">
    <property type="protein sequence ID" value="TDV48916.1"/>
    <property type="molecule type" value="Genomic_DNA"/>
</dbReference>